<dbReference type="AlphaFoldDB" id="A0A133QCU7"/>
<keyword evidence="2" id="KW-1185">Reference proteome</keyword>
<protein>
    <submittedName>
        <fullName evidence="1">Uncharacterized protein</fullName>
    </submittedName>
</protein>
<proteinExistence type="predicted"/>
<gene>
    <name evidence="1" type="ORF">HMPREF3226_00976</name>
</gene>
<comment type="caution">
    <text evidence="1">The sequence shown here is derived from an EMBL/GenBank/DDBJ whole genome shotgun (WGS) entry which is preliminary data.</text>
</comment>
<evidence type="ECO:0000313" key="2">
    <source>
        <dbReference type="Proteomes" id="UP000070533"/>
    </source>
</evidence>
<dbReference type="STRING" id="28128.HMPREF3226_00976"/>
<dbReference type="Proteomes" id="UP000070533">
    <property type="component" value="Unassembled WGS sequence"/>
</dbReference>
<organism evidence="1 2">
    <name type="scientific">Prevotella corporis</name>
    <dbReference type="NCBI Taxonomy" id="28128"/>
    <lineage>
        <taxon>Bacteria</taxon>
        <taxon>Pseudomonadati</taxon>
        <taxon>Bacteroidota</taxon>
        <taxon>Bacteroidia</taxon>
        <taxon>Bacteroidales</taxon>
        <taxon>Prevotellaceae</taxon>
        <taxon>Prevotella</taxon>
    </lineage>
</organism>
<evidence type="ECO:0000313" key="1">
    <source>
        <dbReference type="EMBL" id="KXA40716.1"/>
    </source>
</evidence>
<accession>A0A133QCU7</accession>
<dbReference type="EMBL" id="LRQG01000061">
    <property type="protein sequence ID" value="KXA40716.1"/>
    <property type="molecule type" value="Genomic_DNA"/>
</dbReference>
<reference evidence="2" key="1">
    <citation type="submission" date="2016-01" db="EMBL/GenBank/DDBJ databases">
        <authorList>
            <person name="Mitreva M."/>
            <person name="Pepin K.H."/>
            <person name="Mihindukulasuriya K.A."/>
            <person name="Fulton R."/>
            <person name="Fronick C."/>
            <person name="O'Laughlin M."/>
            <person name="Miner T."/>
            <person name="Herter B."/>
            <person name="Rosa B.A."/>
            <person name="Cordes M."/>
            <person name="Tomlinson C."/>
            <person name="Wollam A."/>
            <person name="Palsikar V.B."/>
            <person name="Mardis E.R."/>
            <person name="Wilson R.K."/>
        </authorList>
    </citation>
    <scope>NUCLEOTIDE SEQUENCE [LARGE SCALE GENOMIC DNA]</scope>
    <source>
        <strain evidence="2">MJR7716</strain>
    </source>
</reference>
<sequence length="40" mass="4944">MILTIIQISFYKSILWQRYNFMVRTGKINLRNINLNKENR</sequence>
<name>A0A133QCU7_9BACT</name>